<evidence type="ECO:0000256" key="4">
    <source>
        <dbReference type="ARBA" id="ARBA00022553"/>
    </source>
</evidence>
<keyword evidence="7 12" id="KW-0418">Kinase</keyword>
<dbReference type="AlphaFoldDB" id="A0A220URW1"/>
<dbReference type="RefSeq" id="WP_089068730.1">
    <property type="nucleotide sequence ID" value="NZ_CP022358.1"/>
</dbReference>
<dbReference type="PANTHER" id="PTHR45436:SF5">
    <property type="entry name" value="SENSOR HISTIDINE KINASE TRCS"/>
    <property type="match status" value="1"/>
</dbReference>
<dbReference type="SUPFAM" id="SSF55874">
    <property type="entry name" value="ATPase domain of HSP90 chaperone/DNA topoisomerase II/histidine kinase"/>
    <property type="match status" value="1"/>
</dbReference>
<evidence type="ECO:0000256" key="1">
    <source>
        <dbReference type="ARBA" id="ARBA00000085"/>
    </source>
</evidence>
<proteinExistence type="predicted"/>
<dbReference type="Gene3D" id="3.30.565.10">
    <property type="entry name" value="Histidine kinase-like ATPase, C-terminal domain"/>
    <property type="match status" value="1"/>
</dbReference>
<comment type="subcellular location">
    <subcellularLocation>
        <location evidence="2">Membrane</location>
    </subcellularLocation>
</comment>
<dbReference type="SMART" id="SM00387">
    <property type="entry name" value="HATPase_c"/>
    <property type="match status" value="1"/>
</dbReference>
<sequence length="438" mass="49702">MYSLKAYLTRNLLITLTCAMALLLYLLFQGIQILTQDFVASRLQHDADSLISALEPQADGTWALSADRLPNVYHRVNSGHYFAIKIGEQQLRSRSLFDHNVTLPTLKVGEQQLATQYVGHHHWLMLSQAIVKNEQTIILWVTEDISSLEQTQLRFLGFAAVVVLLTIMILLFAQHLLLKRGFKPLEQMPDAIRQLRLQGQEIDTQHTPTEISPLIEEIERLMNQLGQRVQRSRNALGNLAHEMKRPLQGLQSYLDSLAPQQRREGSKVLADLHHIIERELKRTKIVGLSTPGRFTVLNDDLPPLIQVMQRIYPERQIDYQFEKTLVMPFDRDDLLELLGNLLDNACKHARQQIKLCIEQTHASKQAYQIEVSDDGEGVSDSDLAVITERGIRLDESIQGHGLGLSICKDIVESYQGELSFTHSDLGGLKVSVLLPQPH</sequence>
<dbReference type="KEGG" id="sbj:CF168_19650"/>
<dbReference type="PANTHER" id="PTHR45436">
    <property type="entry name" value="SENSOR HISTIDINE KINASE YKOH"/>
    <property type="match status" value="1"/>
</dbReference>
<keyword evidence="5" id="KW-0808">Transferase</keyword>
<evidence type="ECO:0000313" key="13">
    <source>
        <dbReference type="Proteomes" id="UP000198367"/>
    </source>
</evidence>
<evidence type="ECO:0000256" key="6">
    <source>
        <dbReference type="ARBA" id="ARBA00022692"/>
    </source>
</evidence>
<dbReference type="GO" id="GO:0000155">
    <property type="term" value="F:phosphorelay sensor kinase activity"/>
    <property type="evidence" value="ECO:0007669"/>
    <property type="project" value="InterPro"/>
</dbReference>
<dbReference type="EC" id="2.7.13.3" evidence="3"/>
<dbReference type="InterPro" id="IPR050428">
    <property type="entry name" value="TCS_sensor_his_kinase"/>
</dbReference>
<dbReference type="Pfam" id="PF02518">
    <property type="entry name" value="HATPase_c"/>
    <property type="match status" value="1"/>
</dbReference>
<keyword evidence="8 10" id="KW-1133">Transmembrane helix</keyword>
<dbReference type="SUPFAM" id="SSF47384">
    <property type="entry name" value="Homodimeric domain of signal transducing histidine kinase"/>
    <property type="match status" value="1"/>
</dbReference>
<dbReference type="InterPro" id="IPR005467">
    <property type="entry name" value="His_kinase_dom"/>
</dbReference>
<feature type="transmembrane region" description="Helical" evidence="10">
    <location>
        <begin position="155"/>
        <end position="178"/>
    </location>
</feature>
<evidence type="ECO:0000256" key="7">
    <source>
        <dbReference type="ARBA" id="ARBA00022777"/>
    </source>
</evidence>
<comment type="catalytic activity">
    <reaction evidence="1">
        <text>ATP + protein L-histidine = ADP + protein N-phospho-L-histidine.</text>
        <dbReference type="EC" id="2.7.13.3"/>
    </reaction>
</comment>
<evidence type="ECO:0000256" key="3">
    <source>
        <dbReference type="ARBA" id="ARBA00012438"/>
    </source>
</evidence>
<name>A0A220URW1_9GAMM</name>
<dbReference type="PRINTS" id="PR00344">
    <property type="entry name" value="BCTRLSENSOR"/>
</dbReference>
<evidence type="ECO:0000256" key="8">
    <source>
        <dbReference type="ARBA" id="ARBA00022989"/>
    </source>
</evidence>
<dbReference type="InterPro" id="IPR036097">
    <property type="entry name" value="HisK_dim/P_sf"/>
</dbReference>
<evidence type="ECO:0000256" key="10">
    <source>
        <dbReference type="SAM" id="Phobius"/>
    </source>
</evidence>
<keyword evidence="13" id="KW-1185">Reference proteome</keyword>
<feature type="domain" description="Histidine kinase" evidence="11">
    <location>
        <begin position="238"/>
        <end position="438"/>
    </location>
</feature>
<dbReference type="InterPro" id="IPR003661">
    <property type="entry name" value="HisK_dim/P_dom"/>
</dbReference>
<keyword evidence="9 10" id="KW-0472">Membrane</keyword>
<accession>A0A220URW1</accession>
<dbReference type="Proteomes" id="UP000198367">
    <property type="component" value="Chromosome"/>
</dbReference>
<evidence type="ECO:0000259" key="11">
    <source>
        <dbReference type="PROSITE" id="PS50109"/>
    </source>
</evidence>
<protein>
    <recommendedName>
        <fullName evidence="3">histidine kinase</fullName>
        <ecNumber evidence="3">2.7.13.3</ecNumber>
    </recommendedName>
</protein>
<dbReference type="EMBL" id="CP022358">
    <property type="protein sequence ID" value="ASK70909.1"/>
    <property type="molecule type" value="Genomic_DNA"/>
</dbReference>
<gene>
    <name evidence="12" type="ORF">CF168_19650</name>
</gene>
<dbReference type="Gene3D" id="1.10.287.130">
    <property type="match status" value="1"/>
</dbReference>
<dbReference type="GO" id="GO:0005886">
    <property type="term" value="C:plasma membrane"/>
    <property type="evidence" value="ECO:0007669"/>
    <property type="project" value="TreeGrafter"/>
</dbReference>
<organism evidence="12 13">
    <name type="scientific">Shewanella bicestrii</name>
    <dbReference type="NCBI Taxonomy" id="2018305"/>
    <lineage>
        <taxon>Bacteria</taxon>
        <taxon>Pseudomonadati</taxon>
        <taxon>Pseudomonadota</taxon>
        <taxon>Gammaproteobacteria</taxon>
        <taxon>Alteromonadales</taxon>
        <taxon>Shewanellaceae</taxon>
        <taxon>Shewanella</taxon>
    </lineage>
</organism>
<dbReference type="InterPro" id="IPR036890">
    <property type="entry name" value="HATPase_C_sf"/>
</dbReference>
<evidence type="ECO:0000256" key="9">
    <source>
        <dbReference type="ARBA" id="ARBA00023136"/>
    </source>
</evidence>
<keyword evidence="4" id="KW-0597">Phosphoprotein</keyword>
<dbReference type="PROSITE" id="PS50109">
    <property type="entry name" value="HIS_KIN"/>
    <property type="match status" value="1"/>
</dbReference>
<dbReference type="InterPro" id="IPR003594">
    <property type="entry name" value="HATPase_dom"/>
</dbReference>
<evidence type="ECO:0000256" key="5">
    <source>
        <dbReference type="ARBA" id="ARBA00022679"/>
    </source>
</evidence>
<reference evidence="12 13" key="1">
    <citation type="submission" date="2017-07" db="EMBL/GenBank/DDBJ databases">
        <title>Phenotypical and genomic characterization of a clinical isolate of Shewanella bicestrii sp. nov. producing an extended-spectrum beta-lactamase and a new oxacillinase variant.</title>
        <authorList>
            <person name="Jousset A.B."/>
            <person name="Bonnin R.A."/>
            <person name="Girlich D."/>
            <person name="Dabos L."/>
            <person name="Potron A."/>
            <person name="Dortet L."/>
            <person name="Glaser P."/>
            <person name="Naas T."/>
        </authorList>
    </citation>
    <scope>NUCLEOTIDE SEQUENCE [LARGE SCALE GENOMIC DNA]</scope>
    <source>
        <strain evidence="12 13">JAB-1</strain>
    </source>
</reference>
<keyword evidence="6 10" id="KW-0812">Transmembrane</keyword>
<evidence type="ECO:0000256" key="2">
    <source>
        <dbReference type="ARBA" id="ARBA00004370"/>
    </source>
</evidence>
<dbReference type="CDD" id="cd00082">
    <property type="entry name" value="HisKA"/>
    <property type="match status" value="1"/>
</dbReference>
<evidence type="ECO:0000313" key="12">
    <source>
        <dbReference type="EMBL" id="ASK70909.1"/>
    </source>
</evidence>
<dbReference type="InterPro" id="IPR004358">
    <property type="entry name" value="Sig_transdc_His_kin-like_C"/>
</dbReference>
<feature type="transmembrane region" description="Helical" evidence="10">
    <location>
        <begin position="12"/>
        <end position="34"/>
    </location>
</feature>